<dbReference type="PANTHER" id="PTHR43520:SF8">
    <property type="entry name" value="P-TYPE CU(+) TRANSPORTER"/>
    <property type="match status" value="1"/>
</dbReference>
<dbReference type="EMBL" id="DRMJ01000005">
    <property type="protein sequence ID" value="HHL41989.1"/>
    <property type="molecule type" value="Genomic_DNA"/>
</dbReference>
<gene>
    <name evidence="5" type="ORF">ENJ42_00075</name>
</gene>
<sequence>MKNHKNHGQHKDSKNFDKVPQDFDGDIYSCPMHPEVRDIEKSNCPICGMFLTLDTDDADKKAHSDHECCSVNPAAVAAPAGKFNKVPDDFDGMVYTCPMHPEVRDVKASSCPICGMGLEPSGIVHGQADTTELDDFTKRFWIGLILAIPVLILAMGPFIGLPIEKIIPRRISVWIELLLATPVVLWSGWPFFKRGWASVINRSPNMFTLIALGTGAAWIYSVVATVVPRIFPAGFRDADGTVAVYFEAAAVIVVLVLLGQVLELRARERTGGAIRALLDLAP</sequence>
<protein>
    <submittedName>
        <fullName evidence="5">Copper-transporting ATPase</fullName>
    </submittedName>
</protein>
<feature type="region of interest" description="Disordered" evidence="2">
    <location>
        <begin position="1"/>
        <end position="20"/>
    </location>
</feature>
<accession>A0A7C5LSW4</accession>
<dbReference type="InterPro" id="IPR045800">
    <property type="entry name" value="HMBD"/>
</dbReference>
<feature type="domain" description="Heavy metal binding" evidence="4">
    <location>
        <begin position="28"/>
        <end position="51"/>
    </location>
</feature>
<dbReference type="Proteomes" id="UP000885830">
    <property type="component" value="Unassembled WGS sequence"/>
</dbReference>
<evidence type="ECO:0000259" key="4">
    <source>
        <dbReference type="Pfam" id="PF19335"/>
    </source>
</evidence>
<feature type="transmembrane region" description="Helical" evidence="3">
    <location>
        <begin position="140"/>
        <end position="159"/>
    </location>
</feature>
<feature type="transmembrane region" description="Helical" evidence="3">
    <location>
        <begin position="171"/>
        <end position="192"/>
    </location>
</feature>
<evidence type="ECO:0000256" key="1">
    <source>
        <dbReference type="ARBA" id="ARBA00022967"/>
    </source>
</evidence>
<feature type="domain" description="Heavy metal binding" evidence="4">
    <location>
        <begin position="94"/>
        <end position="120"/>
    </location>
</feature>
<reference evidence="5" key="1">
    <citation type="journal article" date="2020" name="mSystems">
        <title>Genome- and Community-Level Interaction Insights into Carbon Utilization and Element Cycling Functions of Hydrothermarchaeota in Hydrothermal Sediment.</title>
        <authorList>
            <person name="Zhou Z."/>
            <person name="Liu Y."/>
            <person name="Xu W."/>
            <person name="Pan J."/>
            <person name="Luo Z.H."/>
            <person name="Li M."/>
        </authorList>
    </citation>
    <scope>NUCLEOTIDE SEQUENCE [LARGE SCALE GENOMIC DNA]</scope>
    <source>
        <strain evidence="5">HyVt-485</strain>
    </source>
</reference>
<dbReference type="PANTHER" id="PTHR43520">
    <property type="entry name" value="ATP7, ISOFORM B"/>
    <property type="match status" value="1"/>
</dbReference>
<keyword evidence="3" id="KW-1133">Transmembrane helix</keyword>
<dbReference type="AlphaFoldDB" id="A0A7C5LSW4"/>
<dbReference type="Pfam" id="PF19335">
    <property type="entry name" value="HMBD"/>
    <property type="match status" value="2"/>
</dbReference>
<keyword evidence="3" id="KW-0472">Membrane</keyword>
<feature type="transmembrane region" description="Helical" evidence="3">
    <location>
        <begin position="204"/>
        <end position="223"/>
    </location>
</feature>
<dbReference type="GO" id="GO:0055070">
    <property type="term" value="P:copper ion homeostasis"/>
    <property type="evidence" value="ECO:0007669"/>
    <property type="project" value="TreeGrafter"/>
</dbReference>
<evidence type="ECO:0000313" key="5">
    <source>
        <dbReference type="EMBL" id="HHL41989.1"/>
    </source>
</evidence>
<comment type="caution">
    <text evidence="5">The sequence shown here is derived from an EMBL/GenBank/DDBJ whole genome shotgun (WGS) entry which is preliminary data.</text>
</comment>
<dbReference type="GO" id="GO:0016020">
    <property type="term" value="C:membrane"/>
    <property type="evidence" value="ECO:0007669"/>
    <property type="project" value="TreeGrafter"/>
</dbReference>
<dbReference type="GO" id="GO:0043682">
    <property type="term" value="F:P-type divalent copper transporter activity"/>
    <property type="evidence" value="ECO:0007669"/>
    <property type="project" value="TreeGrafter"/>
</dbReference>
<evidence type="ECO:0000256" key="3">
    <source>
        <dbReference type="SAM" id="Phobius"/>
    </source>
</evidence>
<name>A0A7C5LSW4_9PROT</name>
<feature type="non-terminal residue" evidence="5">
    <location>
        <position position="282"/>
    </location>
</feature>
<proteinExistence type="predicted"/>
<feature type="transmembrane region" description="Helical" evidence="3">
    <location>
        <begin position="243"/>
        <end position="262"/>
    </location>
</feature>
<feature type="compositionally biased region" description="Basic and acidic residues" evidence="2">
    <location>
        <begin position="9"/>
        <end position="20"/>
    </location>
</feature>
<keyword evidence="1" id="KW-1278">Translocase</keyword>
<keyword evidence="3" id="KW-0812">Transmembrane</keyword>
<dbReference type="GO" id="GO:0005507">
    <property type="term" value="F:copper ion binding"/>
    <property type="evidence" value="ECO:0007669"/>
    <property type="project" value="TreeGrafter"/>
</dbReference>
<organism evidence="5">
    <name type="scientific">Hellea balneolensis</name>
    <dbReference type="NCBI Taxonomy" id="287478"/>
    <lineage>
        <taxon>Bacteria</taxon>
        <taxon>Pseudomonadati</taxon>
        <taxon>Pseudomonadota</taxon>
        <taxon>Alphaproteobacteria</taxon>
        <taxon>Maricaulales</taxon>
        <taxon>Robiginitomaculaceae</taxon>
        <taxon>Hellea</taxon>
    </lineage>
</organism>
<evidence type="ECO:0000256" key="2">
    <source>
        <dbReference type="SAM" id="MobiDB-lite"/>
    </source>
</evidence>